<name>A0A261RKQ2_9BORD</name>
<keyword evidence="2" id="KW-1003">Cell membrane</keyword>
<evidence type="ECO:0000256" key="2">
    <source>
        <dbReference type="ARBA" id="ARBA00022475"/>
    </source>
</evidence>
<reference evidence="9" key="1">
    <citation type="submission" date="2017-05" db="EMBL/GenBank/DDBJ databases">
        <title>Complete and WGS of Bordetella genogroups.</title>
        <authorList>
            <person name="Spilker T."/>
            <person name="Lipuma J."/>
        </authorList>
    </citation>
    <scope>NUCLEOTIDE SEQUENCE [LARGE SCALE GENOMIC DNA]</scope>
    <source>
        <strain evidence="9">AU18089</strain>
    </source>
</reference>
<keyword evidence="6" id="KW-0449">Lipoprotein</keyword>
<organism evidence="8 9">
    <name type="scientific">Bordetella genomosp. 7</name>
    <dbReference type="NCBI Taxonomy" id="1416805"/>
    <lineage>
        <taxon>Bacteria</taxon>
        <taxon>Pseudomonadati</taxon>
        <taxon>Pseudomonadota</taxon>
        <taxon>Betaproteobacteria</taxon>
        <taxon>Burkholderiales</taxon>
        <taxon>Alcaligenaceae</taxon>
        <taxon>Bordetella</taxon>
    </lineage>
</organism>
<dbReference type="Proteomes" id="UP000216947">
    <property type="component" value="Unassembled WGS sequence"/>
</dbReference>
<dbReference type="EMBL" id="NEVK01000003">
    <property type="protein sequence ID" value="OZI25252.1"/>
    <property type="molecule type" value="Genomic_DNA"/>
</dbReference>
<dbReference type="OrthoDB" id="9181810at2"/>
<evidence type="ECO:0000256" key="1">
    <source>
        <dbReference type="ARBA" id="ARBA00010296"/>
    </source>
</evidence>
<evidence type="ECO:0000256" key="6">
    <source>
        <dbReference type="ARBA" id="ARBA00023288"/>
    </source>
</evidence>
<keyword evidence="4" id="KW-0472">Membrane</keyword>
<evidence type="ECO:0000256" key="3">
    <source>
        <dbReference type="ARBA" id="ARBA00022729"/>
    </source>
</evidence>
<accession>A0A261RKQ2</accession>
<dbReference type="GO" id="GO:0016020">
    <property type="term" value="C:membrane"/>
    <property type="evidence" value="ECO:0007669"/>
    <property type="project" value="InterPro"/>
</dbReference>
<keyword evidence="9" id="KW-1185">Reference proteome</keyword>
<comment type="caution">
    <text evidence="8">The sequence shown here is derived from an EMBL/GenBank/DDBJ whole genome shotgun (WGS) entry which is preliminary data.</text>
</comment>
<dbReference type="GO" id="GO:0009636">
    <property type="term" value="P:response to toxic substance"/>
    <property type="evidence" value="ECO:0007669"/>
    <property type="project" value="InterPro"/>
</dbReference>
<dbReference type="InterPro" id="IPR012556">
    <property type="entry name" value="Entericidin"/>
</dbReference>
<dbReference type="PROSITE" id="PS51257">
    <property type="entry name" value="PROKAR_LIPOPROTEIN"/>
    <property type="match status" value="1"/>
</dbReference>
<gene>
    <name evidence="8" type="ORF">CAL19_02730</name>
</gene>
<evidence type="ECO:0000256" key="5">
    <source>
        <dbReference type="ARBA" id="ARBA00023139"/>
    </source>
</evidence>
<evidence type="ECO:0000313" key="8">
    <source>
        <dbReference type="EMBL" id="OZI25252.1"/>
    </source>
</evidence>
<evidence type="ECO:0000256" key="7">
    <source>
        <dbReference type="SAM" id="SignalP"/>
    </source>
</evidence>
<proteinExistence type="inferred from homology"/>
<keyword evidence="5" id="KW-0564">Palmitate</keyword>
<comment type="similarity">
    <text evidence="1">Belongs to the EcnA/EcnB lipoprotein family.</text>
</comment>
<evidence type="ECO:0000313" key="9">
    <source>
        <dbReference type="Proteomes" id="UP000216947"/>
    </source>
</evidence>
<keyword evidence="3 7" id="KW-0732">Signal</keyword>
<dbReference type="Pfam" id="PF08085">
    <property type="entry name" value="Entericidin"/>
    <property type="match status" value="1"/>
</dbReference>
<feature type="chain" id="PRO_5012695279" evidence="7">
    <location>
        <begin position="20"/>
        <end position="43"/>
    </location>
</feature>
<evidence type="ECO:0000256" key="4">
    <source>
        <dbReference type="ARBA" id="ARBA00023136"/>
    </source>
</evidence>
<feature type="signal peptide" evidence="7">
    <location>
        <begin position="1"/>
        <end position="19"/>
    </location>
</feature>
<sequence length="43" mass="4552">MTSKLKMLVLMLFVASATAGCNTMHGAGQDIERGGEKIQEGAR</sequence>
<dbReference type="AlphaFoldDB" id="A0A261RKQ2"/>
<protein>
    <submittedName>
        <fullName evidence="8">Entericidin</fullName>
    </submittedName>
</protein>